<keyword evidence="1" id="KW-0175">Coiled coil</keyword>
<name>S0G216_9BACT</name>
<dbReference type="EMBL" id="APJX01000001">
    <property type="protein sequence ID" value="EMS80975.1"/>
    <property type="molecule type" value="Genomic_DNA"/>
</dbReference>
<feature type="transmembrane region" description="Helical" evidence="2">
    <location>
        <begin position="34"/>
        <end position="55"/>
    </location>
</feature>
<dbReference type="AlphaFoldDB" id="S0G216"/>
<keyword evidence="2" id="KW-0472">Membrane</keyword>
<organism evidence="3 4">
    <name type="scientific">Desulfotignum phosphitoxidans DSM 13687</name>
    <dbReference type="NCBI Taxonomy" id="1286635"/>
    <lineage>
        <taxon>Bacteria</taxon>
        <taxon>Pseudomonadati</taxon>
        <taxon>Thermodesulfobacteriota</taxon>
        <taxon>Desulfobacteria</taxon>
        <taxon>Desulfobacterales</taxon>
        <taxon>Desulfobacteraceae</taxon>
        <taxon>Desulfotignum</taxon>
    </lineage>
</organism>
<dbReference type="Proteomes" id="UP000014216">
    <property type="component" value="Unassembled WGS sequence"/>
</dbReference>
<evidence type="ECO:0000313" key="3">
    <source>
        <dbReference type="EMBL" id="EMS80975.1"/>
    </source>
</evidence>
<evidence type="ECO:0000313" key="4">
    <source>
        <dbReference type="Proteomes" id="UP000014216"/>
    </source>
</evidence>
<evidence type="ECO:0008006" key="5">
    <source>
        <dbReference type="Google" id="ProtNLM"/>
    </source>
</evidence>
<proteinExistence type="predicted"/>
<reference evidence="3 4" key="1">
    <citation type="journal article" date="2013" name="Genome Announc.">
        <title>Draft Genome Sequence of Desulfotignum phosphitoxidans DSM 13687 Strain FiPS-3.</title>
        <authorList>
            <person name="Poehlein A."/>
            <person name="Daniel R."/>
            <person name="Simeonova D.D."/>
        </authorList>
    </citation>
    <scope>NUCLEOTIDE SEQUENCE [LARGE SCALE GENOMIC DNA]</scope>
    <source>
        <strain evidence="3 4">DSM 13687</strain>
    </source>
</reference>
<dbReference type="Pfam" id="PF10973">
    <property type="entry name" value="DUF2799"/>
    <property type="match status" value="1"/>
</dbReference>
<gene>
    <name evidence="3" type="ORF">Dpo_1c01060</name>
</gene>
<keyword evidence="2" id="KW-1133">Transmembrane helix</keyword>
<protein>
    <recommendedName>
        <fullName evidence="5">DUF2799 domain-containing protein</fullName>
    </recommendedName>
</protein>
<accession>S0G216</accession>
<evidence type="ECO:0000256" key="2">
    <source>
        <dbReference type="SAM" id="Phobius"/>
    </source>
</evidence>
<dbReference type="InterPro" id="IPR021242">
    <property type="entry name" value="DUF2799"/>
</dbReference>
<keyword evidence="2" id="KW-0812">Transmembrane</keyword>
<keyword evidence="4" id="KW-1185">Reference proteome</keyword>
<dbReference type="PATRIC" id="fig|1286635.3.peg.122"/>
<comment type="caution">
    <text evidence="3">The sequence shown here is derived from an EMBL/GenBank/DDBJ whole genome shotgun (WGS) entry which is preliminary data.</text>
</comment>
<evidence type="ECO:0000256" key="1">
    <source>
        <dbReference type="SAM" id="Coils"/>
    </source>
</evidence>
<feature type="coiled-coil region" evidence="1">
    <location>
        <begin position="164"/>
        <end position="222"/>
    </location>
</feature>
<sequence length="248" mass="28410">MGRGFSAFGDLFMARIWYGYVHNSAANKGKRMSFIISQIVSSCLTLLIFGSALFLTGGCAKMDASQCRNADWEIIGFEDGSAGRLPSYLSNYRKACAKYDIIPELDFYLRGHANGLIEFCTETNGFLSGKKGLEYNGVCPRGLSDNFLAGYQIGLRFYIVSSAIDKMEFCLRNEQKKLKELRKELRHKEEMLIQDSTSESDRRRLLNETKDARLKIERLEKKIFHTRKDIQMKQYEYEQLSIQYGSQG</sequence>